<evidence type="ECO:0000256" key="8">
    <source>
        <dbReference type="ARBA" id="ARBA00023010"/>
    </source>
</evidence>
<evidence type="ECO:0000256" key="12">
    <source>
        <dbReference type="ARBA" id="ARBA00078941"/>
    </source>
</evidence>
<feature type="coiled-coil region" evidence="14">
    <location>
        <begin position="61"/>
        <end position="88"/>
    </location>
</feature>
<dbReference type="Gene3D" id="1.20.5.170">
    <property type="match status" value="1"/>
</dbReference>
<sequence>MDDLLAKWSKQLTSTTKMFDTYTTKVKEWDQQLVSSGDEILSLYNDTIEAEGLQSRIDQNLVYVESQQDELEKLLDNYEAQADILLNNIELSGEGRMGGPAGELTATDKLREKAYHNAELLDEKLDSLGSNLGALVNEINGVSDVFNKNSLNELGAVTKGRTSNDTIEGIVQLLNLHLENLKYVEKSEEMLREKLGKTQG</sequence>
<evidence type="ECO:0000259" key="15">
    <source>
        <dbReference type="Pfam" id="PF05064"/>
    </source>
</evidence>
<evidence type="ECO:0000313" key="16">
    <source>
        <dbReference type="EMBL" id="EDK40930.2"/>
    </source>
</evidence>
<comment type="similarity">
    <text evidence="4">Belongs to the nucleoporin NSP1/NUP62 family.</text>
</comment>
<feature type="domain" description="Nucleoporin NSP1-like C-terminal" evidence="15">
    <location>
        <begin position="1"/>
        <end position="94"/>
    </location>
</feature>
<comment type="subcellular location">
    <subcellularLocation>
        <location evidence="1">Nucleus membrane</location>
        <topology evidence="1">Peripheral membrane protein</topology>
        <orientation evidence="1">Cytoplasmic side</orientation>
    </subcellularLocation>
    <subcellularLocation>
        <location evidence="3">Nucleus membrane</location>
        <topology evidence="3">Peripheral membrane protein</topology>
        <orientation evidence="3">Nucleoplasmic side</orientation>
    </subcellularLocation>
    <subcellularLocation>
        <location evidence="2">Nucleus</location>
        <location evidence="2">Nuclear pore complex</location>
    </subcellularLocation>
</comment>
<dbReference type="AlphaFoldDB" id="A5DP27"/>
<dbReference type="EMBL" id="CH408160">
    <property type="protein sequence ID" value="EDK40930.2"/>
    <property type="molecule type" value="Genomic_DNA"/>
</dbReference>
<dbReference type="RefSeq" id="XP_001483073.2">
    <property type="nucleotide sequence ID" value="XM_001483023.1"/>
</dbReference>
<keyword evidence="7" id="KW-0653">Protein transport</keyword>
<dbReference type="OrthoDB" id="344345at2759"/>
<protein>
    <recommendedName>
        <fullName evidence="11">Nucleoporin NSP1</fullName>
    </recommendedName>
    <alternativeName>
        <fullName evidence="12">Nuclear pore protein NSP1</fullName>
    </alternativeName>
    <alternativeName>
        <fullName evidence="13">Nucleoskeletal-like protein</fullName>
    </alternativeName>
</protein>
<dbReference type="Pfam" id="PF05064">
    <property type="entry name" value="Nsp1_C"/>
    <property type="match status" value="1"/>
</dbReference>
<dbReference type="Proteomes" id="UP000001997">
    <property type="component" value="Unassembled WGS sequence"/>
</dbReference>
<dbReference type="FunFam" id="1.20.5.170:FF:000040">
    <property type="entry name" value="Nuclear pore glycoprotein p62"/>
    <property type="match status" value="1"/>
</dbReference>
<dbReference type="PANTHER" id="PTHR12084">
    <property type="entry name" value="NUCLEAR PORE GLYCOPROTEIN P62-RELATED"/>
    <property type="match status" value="1"/>
</dbReference>
<evidence type="ECO:0000256" key="1">
    <source>
        <dbReference type="ARBA" id="ARBA00004335"/>
    </source>
</evidence>
<dbReference type="OMA" id="YHMAENI"/>
<evidence type="ECO:0000256" key="4">
    <source>
        <dbReference type="ARBA" id="ARBA00005911"/>
    </source>
</evidence>
<dbReference type="HOGENOM" id="CLU_025936_2_0_1"/>
<dbReference type="GeneID" id="5124918"/>
<keyword evidence="10" id="KW-0539">Nucleus</keyword>
<evidence type="ECO:0000313" key="17">
    <source>
        <dbReference type="Proteomes" id="UP000001997"/>
    </source>
</evidence>
<evidence type="ECO:0000256" key="6">
    <source>
        <dbReference type="ARBA" id="ARBA00022816"/>
    </source>
</evidence>
<evidence type="ECO:0000256" key="3">
    <source>
        <dbReference type="ARBA" id="ARBA00004620"/>
    </source>
</evidence>
<dbReference type="InterPro" id="IPR026010">
    <property type="entry name" value="NSP1/NUP62"/>
</dbReference>
<organism evidence="16 17">
    <name type="scientific">Meyerozyma guilliermondii (strain ATCC 6260 / CBS 566 / DSM 6381 / JCM 1539 / NBRC 10279 / NRRL Y-324)</name>
    <name type="common">Yeast</name>
    <name type="synonym">Candida guilliermondii</name>
    <dbReference type="NCBI Taxonomy" id="294746"/>
    <lineage>
        <taxon>Eukaryota</taxon>
        <taxon>Fungi</taxon>
        <taxon>Dikarya</taxon>
        <taxon>Ascomycota</taxon>
        <taxon>Saccharomycotina</taxon>
        <taxon>Pichiomycetes</taxon>
        <taxon>Debaryomycetaceae</taxon>
        <taxon>Meyerozyma</taxon>
    </lineage>
</organism>
<evidence type="ECO:0000256" key="5">
    <source>
        <dbReference type="ARBA" id="ARBA00022448"/>
    </source>
</evidence>
<keyword evidence="17" id="KW-1185">Reference proteome</keyword>
<dbReference type="GO" id="GO:0031965">
    <property type="term" value="C:nuclear membrane"/>
    <property type="evidence" value="ECO:0007669"/>
    <property type="project" value="UniProtKB-SubCell"/>
</dbReference>
<dbReference type="InParanoid" id="A5DP27"/>
<dbReference type="GO" id="GO:0051028">
    <property type="term" value="P:mRNA transport"/>
    <property type="evidence" value="ECO:0007669"/>
    <property type="project" value="UniProtKB-KW"/>
</dbReference>
<keyword evidence="5" id="KW-0813">Transport</keyword>
<dbReference type="PANTHER" id="PTHR12084:SF0">
    <property type="entry name" value="NUCLEAR PORE GLYCOPROTEIN P62"/>
    <property type="match status" value="1"/>
</dbReference>
<dbReference type="STRING" id="294746.A5DP27"/>
<proteinExistence type="inferred from homology"/>
<accession>A5DP27</accession>
<evidence type="ECO:0000256" key="10">
    <source>
        <dbReference type="ARBA" id="ARBA00023242"/>
    </source>
</evidence>
<dbReference type="InterPro" id="IPR007758">
    <property type="entry name" value="Nucleoporin_NSP1_C"/>
</dbReference>
<gene>
    <name evidence="16" type="ORF">PGUG_05028</name>
</gene>
<keyword evidence="8" id="KW-0811">Translocation</keyword>
<dbReference type="GO" id="GO:0006405">
    <property type="term" value="P:RNA export from nucleus"/>
    <property type="evidence" value="ECO:0007669"/>
    <property type="project" value="TreeGrafter"/>
</dbReference>
<dbReference type="VEuPathDB" id="FungiDB:PGUG_05028"/>
<name>A5DP27_PICGU</name>
<evidence type="ECO:0000256" key="14">
    <source>
        <dbReference type="SAM" id="Coils"/>
    </source>
</evidence>
<evidence type="ECO:0000256" key="11">
    <source>
        <dbReference type="ARBA" id="ARBA00068864"/>
    </source>
</evidence>
<keyword evidence="9" id="KW-0906">Nuclear pore complex</keyword>
<dbReference type="GO" id="GO:0005543">
    <property type="term" value="F:phospholipid binding"/>
    <property type="evidence" value="ECO:0007669"/>
    <property type="project" value="TreeGrafter"/>
</dbReference>
<reference evidence="16 17" key="1">
    <citation type="journal article" date="2009" name="Nature">
        <title>Evolution of pathogenicity and sexual reproduction in eight Candida genomes.</title>
        <authorList>
            <person name="Butler G."/>
            <person name="Rasmussen M.D."/>
            <person name="Lin M.F."/>
            <person name="Santos M.A."/>
            <person name="Sakthikumar S."/>
            <person name="Munro C.A."/>
            <person name="Rheinbay E."/>
            <person name="Grabherr M."/>
            <person name="Forche A."/>
            <person name="Reedy J.L."/>
            <person name="Agrafioti I."/>
            <person name="Arnaud M.B."/>
            <person name="Bates S."/>
            <person name="Brown A.J."/>
            <person name="Brunke S."/>
            <person name="Costanzo M.C."/>
            <person name="Fitzpatrick D.A."/>
            <person name="de Groot P.W."/>
            <person name="Harris D."/>
            <person name="Hoyer L.L."/>
            <person name="Hube B."/>
            <person name="Klis F.M."/>
            <person name="Kodira C."/>
            <person name="Lennard N."/>
            <person name="Logue M.E."/>
            <person name="Martin R."/>
            <person name="Neiman A.M."/>
            <person name="Nikolaou E."/>
            <person name="Quail M.A."/>
            <person name="Quinn J."/>
            <person name="Santos M.C."/>
            <person name="Schmitzberger F.F."/>
            <person name="Sherlock G."/>
            <person name="Shah P."/>
            <person name="Silverstein K.A."/>
            <person name="Skrzypek M.S."/>
            <person name="Soll D."/>
            <person name="Staggs R."/>
            <person name="Stansfield I."/>
            <person name="Stumpf M.P."/>
            <person name="Sudbery P.E."/>
            <person name="Srikantha T."/>
            <person name="Zeng Q."/>
            <person name="Berman J."/>
            <person name="Berriman M."/>
            <person name="Heitman J."/>
            <person name="Gow N.A."/>
            <person name="Lorenz M.C."/>
            <person name="Birren B.W."/>
            <person name="Kellis M."/>
            <person name="Cuomo C.A."/>
        </authorList>
    </citation>
    <scope>NUCLEOTIDE SEQUENCE [LARGE SCALE GENOMIC DNA]</scope>
    <source>
        <strain evidence="17">ATCC 6260 / CBS 566 / DSM 6381 / JCM 1539 / NBRC 10279 / NRRL Y-324</strain>
    </source>
</reference>
<dbReference type="eggNOG" id="KOG2196">
    <property type="taxonomic scope" value="Eukaryota"/>
</dbReference>
<evidence type="ECO:0000256" key="9">
    <source>
        <dbReference type="ARBA" id="ARBA00023132"/>
    </source>
</evidence>
<evidence type="ECO:0000256" key="13">
    <source>
        <dbReference type="ARBA" id="ARBA00081079"/>
    </source>
</evidence>
<dbReference type="GO" id="GO:0006606">
    <property type="term" value="P:protein import into nucleus"/>
    <property type="evidence" value="ECO:0007669"/>
    <property type="project" value="TreeGrafter"/>
</dbReference>
<dbReference type="KEGG" id="pgu:PGUG_05028"/>
<keyword evidence="6" id="KW-0509">mRNA transport</keyword>
<dbReference type="GO" id="GO:0017056">
    <property type="term" value="F:structural constituent of nuclear pore"/>
    <property type="evidence" value="ECO:0007669"/>
    <property type="project" value="InterPro"/>
</dbReference>
<keyword evidence="14" id="KW-0175">Coiled coil</keyword>
<dbReference type="GO" id="GO:0044613">
    <property type="term" value="C:nuclear pore central transport channel"/>
    <property type="evidence" value="ECO:0007669"/>
    <property type="project" value="TreeGrafter"/>
</dbReference>
<evidence type="ECO:0000256" key="7">
    <source>
        <dbReference type="ARBA" id="ARBA00022927"/>
    </source>
</evidence>
<evidence type="ECO:0000256" key="2">
    <source>
        <dbReference type="ARBA" id="ARBA00004567"/>
    </source>
</evidence>